<evidence type="ECO:0000313" key="10">
    <source>
        <dbReference type="Proteomes" id="UP001148018"/>
    </source>
</evidence>
<evidence type="ECO:0000259" key="8">
    <source>
        <dbReference type="PROSITE" id="PS50119"/>
    </source>
</evidence>
<dbReference type="InterPro" id="IPR006574">
    <property type="entry name" value="PRY"/>
</dbReference>
<evidence type="ECO:0000256" key="3">
    <source>
        <dbReference type="ARBA" id="ARBA00022833"/>
    </source>
</evidence>
<evidence type="ECO:0000259" key="7">
    <source>
        <dbReference type="PROSITE" id="PS50089"/>
    </source>
</evidence>
<dbReference type="InterPro" id="IPR051051">
    <property type="entry name" value="E3_ubiq-ligase_TRIM/RNF"/>
</dbReference>
<dbReference type="PANTHER" id="PTHR25465:SF80">
    <property type="entry name" value="TRIPARTITE MOTIF-CONTAINING PROTEIN 16-LIKE"/>
    <property type="match status" value="1"/>
</dbReference>
<dbReference type="InterPro" id="IPR000315">
    <property type="entry name" value="Znf_B-box"/>
</dbReference>
<dbReference type="Pfam" id="PF25600">
    <property type="entry name" value="TRIM_CC"/>
    <property type="match status" value="1"/>
</dbReference>
<dbReference type="GO" id="GO:0008270">
    <property type="term" value="F:zinc ion binding"/>
    <property type="evidence" value="ECO:0007669"/>
    <property type="project" value="UniProtKB-KW"/>
</dbReference>
<dbReference type="Pfam" id="PF00643">
    <property type="entry name" value="zf-B_box"/>
    <property type="match status" value="1"/>
</dbReference>
<keyword evidence="3" id="KW-0862">Zinc</keyword>
<dbReference type="SMART" id="SM00336">
    <property type="entry name" value="BBOX"/>
    <property type="match status" value="1"/>
</dbReference>
<dbReference type="SMART" id="SM00184">
    <property type="entry name" value="RING"/>
    <property type="match status" value="1"/>
</dbReference>
<gene>
    <name evidence="9" type="ORF">NHX12_004649</name>
</gene>
<dbReference type="InterPro" id="IPR013320">
    <property type="entry name" value="ConA-like_dom_sf"/>
</dbReference>
<dbReference type="Pfam" id="PF13765">
    <property type="entry name" value="PRY"/>
    <property type="match status" value="1"/>
</dbReference>
<dbReference type="PROSITE" id="PS00518">
    <property type="entry name" value="ZF_RING_1"/>
    <property type="match status" value="1"/>
</dbReference>
<feature type="domain" description="RING-type" evidence="7">
    <location>
        <begin position="16"/>
        <end position="59"/>
    </location>
</feature>
<dbReference type="Gene3D" id="3.30.160.60">
    <property type="entry name" value="Classic Zinc Finger"/>
    <property type="match status" value="1"/>
</dbReference>
<keyword evidence="5" id="KW-0175">Coiled coil</keyword>
<feature type="coiled-coil region" evidence="5">
    <location>
        <begin position="189"/>
        <end position="242"/>
    </location>
</feature>
<evidence type="ECO:0000256" key="2">
    <source>
        <dbReference type="ARBA" id="ARBA00022771"/>
    </source>
</evidence>
<name>A0A9Q0IEI1_9TELE</name>
<keyword evidence="2 4" id="KW-0863">Zinc-finger</keyword>
<dbReference type="InterPro" id="IPR027370">
    <property type="entry name" value="Znf-RING_euk"/>
</dbReference>
<evidence type="ECO:0000256" key="5">
    <source>
        <dbReference type="SAM" id="Coils"/>
    </source>
</evidence>
<protein>
    <submittedName>
        <fullName evidence="9">Uncharacterized protein</fullName>
    </submittedName>
</protein>
<dbReference type="PROSITE" id="PS50089">
    <property type="entry name" value="ZF_RING_2"/>
    <property type="match status" value="1"/>
</dbReference>
<dbReference type="Gene3D" id="2.60.120.920">
    <property type="match status" value="1"/>
</dbReference>
<accession>A0A9Q0IEI1</accession>
<dbReference type="InterPro" id="IPR001841">
    <property type="entry name" value="Znf_RING"/>
</dbReference>
<reference evidence="9" key="1">
    <citation type="submission" date="2022-07" db="EMBL/GenBank/DDBJ databases">
        <title>Chromosome-level genome of Muraenolepis orangiensis.</title>
        <authorList>
            <person name="Kim J."/>
        </authorList>
    </citation>
    <scope>NUCLEOTIDE SEQUENCE</scope>
    <source>
        <strain evidence="9">KU_S4_2022</strain>
        <tissue evidence="9">Muscle</tissue>
    </source>
</reference>
<feature type="region of interest" description="Disordered" evidence="6">
    <location>
        <begin position="83"/>
        <end position="110"/>
    </location>
</feature>
<dbReference type="PANTHER" id="PTHR25465">
    <property type="entry name" value="B-BOX DOMAIN CONTAINING"/>
    <property type="match status" value="1"/>
</dbReference>
<dbReference type="SUPFAM" id="SSF57845">
    <property type="entry name" value="B-box zinc-binding domain"/>
    <property type="match status" value="1"/>
</dbReference>
<evidence type="ECO:0000313" key="9">
    <source>
        <dbReference type="EMBL" id="KAJ3595345.1"/>
    </source>
</evidence>
<keyword evidence="10" id="KW-1185">Reference proteome</keyword>
<dbReference type="Gene3D" id="3.30.40.10">
    <property type="entry name" value="Zinc/RING finger domain, C3HC4 (zinc finger)"/>
    <property type="match status" value="1"/>
</dbReference>
<keyword evidence="1" id="KW-0479">Metal-binding</keyword>
<proteinExistence type="predicted"/>
<evidence type="ECO:0000256" key="4">
    <source>
        <dbReference type="PROSITE-ProRule" id="PRU00024"/>
    </source>
</evidence>
<dbReference type="SUPFAM" id="SSF57850">
    <property type="entry name" value="RING/U-box"/>
    <property type="match status" value="1"/>
</dbReference>
<comment type="caution">
    <text evidence="9">The sequence shown here is derived from an EMBL/GenBank/DDBJ whole genome shotgun (WGS) entry which is preliminary data.</text>
</comment>
<dbReference type="InterPro" id="IPR017907">
    <property type="entry name" value="Znf_RING_CS"/>
</dbReference>
<dbReference type="EMBL" id="JANIIK010000111">
    <property type="protein sequence ID" value="KAJ3595345.1"/>
    <property type="molecule type" value="Genomic_DNA"/>
</dbReference>
<dbReference type="Pfam" id="PF13445">
    <property type="entry name" value="zf-RING_UBOX"/>
    <property type="match status" value="1"/>
</dbReference>
<evidence type="ECO:0000256" key="6">
    <source>
        <dbReference type="SAM" id="MobiDB-lite"/>
    </source>
</evidence>
<dbReference type="InterPro" id="IPR058030">
    <property type="entry name" value="TRIM8/14/16/25/29/45/65_CC"/>
</dbReference>
<dbReference type="CDD" id="cd19769">
    <property type="entry name" value="Bbox2_TRIM16-like"/>
    <property type="match status" value="1"/>
</dbReference>
<dbReference type="OrthoDB" id="6270329at2759"/>
<dbReference type="SUPFAM" id="SSF49899">
    <property type="entry name" value="Concanavalin A-like lectins/glucanases"/>
    <property type="match status" value="1"/>
</dbReference>
<dbReference type="PROSITE" id="PS50119">
    <property type="entry name" value="ZF_BBOX"/>
    <property type="match status" value="1"/>
</dbReference>
<dbReference type="InterPro" id="IPR013083">
    <property type="entry name" value="Znf_RING/FYVE/PHD"/>
</dbReference>
<sequence length="382" mass="44107">MAALTSISIEEDQFSCPVCLEVLRDPVTIPCGHSYCWDCIEDYWNRTEHRGSVCCPQCRQLFNPRPALSRNTVLWGVHSESHPVGVHREPLRGKAASSSPPRPTRDPRCPHHEHQALREYCWTDRQCVCARCVTGKHWGHDTGPLGEARAAHQRKLADASFKSIRKSKEIKKELRYIVRYIKHSTQAAMDESERTFSKLSRSIEKHRSEVQDLIRGHEQTALRQADQLLGQVEREGREMERRDTELEKLSSTEDDVQFLQKCKFLHFTTKTVDLPSTDVLPYQMYKSMKGALVELRETLAEMCESELLRVSDKEEKDVDLLHSSEPRVRDDFLQYYNDLSLDANTANPYLILSTGRRGVTTWSEPQPYPEHPARFTRLCTVK</sequence>
<dbReference type="AlphaFoldDB" id="A0A9Q0IEI1"/>
<dbReference type="InterPro" id="IPR043136">
    <property type="entry name" value="B30.2/SPRY_sf"/>
</dbReference>
<feature type="domain" description="B box-type" evidence="8">
    <location>
        <begin position="104"/>
        <end position="145"/>
    </location>
</feature>
<organism evidence="9 10">
    <name type="scientific">Muraenolepis orangiensis</name>
    <name type="common">Patagonian moray cod</name>
    <dbReference type="NCBI Taxonomy" id="630683"/>
    <lineage>
        <taxon>Eukaryota</taxon>
        <taxon>Metazoa</taxon>
        <taxon>Chordata</taxon>
        <taxon>Craniata</taxon>
        <taxon>Vertebrata</taxon>
        <taxon>Euteleostomi</taxon>
        <taxon>Actinopterygii</taxon>
        <taxon>Neopterygii</taxon>
        <taxon>Teleostei</taxon>
        <taxon>Neoteleostei</taxon>
        <taxon>Acanthomorphata</taxon>
        <taxon>Zeiogadaria</taxon>
        <taxon>Gadariae</taxon>
        <taxon>Gadiformes</taxon>
        <taxon>Muraenolepidoidei</taxon>
        <taxon>Muraenolepididae</taxon>
        <taxon>Muraenolepis</taxon>
    </lineage>
</organism>
<dbReference type="Proteomes" id="UP001148018">
    <property type="component" value="Unassembled WGS sequence"/>
</dbReference>
<evidence type="ECO:0000256" key="1">
    <source>
        <dbReference type="ARBA" id="ARBA00022723"/>
    </source>
</evidence>
<dbReference type="SMART" id="SM00589">
    <property type="entry name" value="PRY"/>
    <property type="match status" value="1"/>
</dbReference>